<reference evidence="1" key="2">
    <citation type="submission" date="2020-05" db="UniProtKB">
        <authorList>
            <consortium name="EnsemblMetazoa"/>
        </authorList>
    </citation>
    <scope>IDENTIFICATION</scope>
    <source>
        <strain evidence="1">IAEA</strain>
    </source>
</reference>
<dbReference type="AlphaFoldDB" id="A0A1A9X5T0"/>
<evidence type="ECO:0000313" key="2">
    <source>
        <dbReference type="Proteomes" id="UP000091820"/>
    </source>
</evidence>
<dbReference type="EnsemblMetazoa" id="GBRI045576-RA">
    <property type="protein sequence ID" value="GBRI045576-PA"/>
    <property type="gene ID" value="GBRI045576"/>
</dbReference>
<dbReference type="STRING" id="37001.A0A1A9X5T0"/>
<dbReference type="GO" id="GO:0034976">
    <property type="term" value="P:response to endoplasmic reticulum stress"/>
    <property type="evidence" value="ECO:0007669"/>
    <property type="project" value="TreeGrafter"/>
</dbReference>
<dbReference type="InterPro" id="IPR051254">
    <property type="entry name" value="PPP1R15"/>
</dbReference>
<dbReference type="VEuPathDB" id="VectorBase:GBRI045576"/>
<proteinExistence type="predicted"/>
<dbReference type="PANTHER" id="PTHR16489:SF12">
    <property type="entry name" value="GH11727P"/>
    <property type="match status" value="1"/>
</dbReference>
<keyword evidence="2" id="KW-1185">Reference proteome</keyword>
<organism evidence="1 2">
    <name type="scientific">Glossina brevipalpis</name>
    <dbReference type="NCBI Taxonomy" id="37001"/>
    <lineage>
        <taxon>Eukaryota</taxon>
        <taxon>Metazoa</taxon>
        <taxon>Ecdysozoa</taxon>
        <taxon>Arthropoda</taxon>
        <taxon>Hexapoda</taxon>
        <taxon>Insecta</taxon>
        <taxon>Pterygota</taxon>
        <taxon>Neoptera</taxon>
        <taxon>Endopterygota</taxon>
        <taxon>Diptera</taxon>
        <taxon>Brachycera</taxon>
        <taxon>Muscomorpha</taxon>
        <taxon>Hippoboscoidea</taxon>
        <taxon>Glossinidae</taxon>
        <taxon>Glossina</taxon>
    </lineage>
</organism>
<dbReference type="GO" id="GO:0019888">
    <property type="term" value="F:protein phosphatase regulator activity"/>
    <property type="evidence" value="ECO:0007669"/>
    <property type="project" value="TreeGrafter"/>
</dbReference>
<reference evidence="2" key="1">
    <citation type="submission" date="2014-03" db="EMBL/GenBank/DDBJ databases">
        <authorList>
            <person name="Aksoy S."/>
            <person name="Warren W."/>
            <person name="Wilson R.K."/>
        </authorList>
    </citation>
    <scope>NUCLEOTIDE SEQUENCE [LARGE SCALE GENOMIC DNA]</scope>
    <source>
        <strain evidence="2">IAEA</strain>
    </source>
</reference>
<name>A0A1A9X5T0_9MUSC</name>
<dbReference type="PANTHER" id="PTHR16489">
    <property type="entry name" value="GH11727P"/>
    <property type="match status" value="1"/>
</dbReference>
<evidence type="ECO:0000313" key="1">
    <source>
        <dbReference type="EnsemblMetazoa" id="GBRI045576-PA"/>
    </source>
</evidence>
<accession>A0A1A9X5T0</accession>
<dbReference type="Proteomes" id="UP000091820">
    <property type="component" value="Unassembled WGS sequence"/>
</dbReference>
<dbReference type="GO" id="GO:0005783">
    <property type="term" value="C:endoplasmic reticulum"/>
    <property type="evidence" value="ECO:0007669"/>
    <property type="project" value="TreeGrafter"/>
</dbReference>
<protein>
    <submittedName>
        <fullName evidence="1">PP1c_bdg domain-containing protein</fullName>
    </submittedName>
</protein>
<dbReference type="GO" id="GO:0000164">
    <property type="term" value="C:protein phosphatase type 1 complex"/>
    <property type="evidence" value="ECO:0007669"/>
    <property type="project" value="TreeGrafter"/>
</dbReference>
<sequence>MQRQKHQQNYYTCPLKPTTTTPTTQHYHRIINNSFNYLRKQHQGAKNIMSPVGDDVSSDPMEAAAVVVNSIIYAKPSYCSIVVDISTSSPSKESLTVNCQQMLGSNKNRFFSLEERDQDAELYMMSTTMNGAIQHKISELCGNLLSMGLFNATESEDESDDDSEEDDYCDDDFIDVDGDDDDDDDSLIEFLYDDDENDNEVEGDLKAKDECDGCYNGTSVVFDSGLDEVDFIDKSSSLESLKQSVASSDKPKKVRFDTKPVVHVMHTWNYAYRAARKSEWGILINNRAHFKSRIQRVANELNPILSIEHRQKIYETRFANLYKEESLLPISKSIKQQNKCVDKKSKKNNQQKCKKKSKDLLRPLRKCKSSKKLKILIHYFYIF</sequence>